<proteinExistence type="predicted"/>
<protein>
    <submittedName>
        <fullName evidence="1">Lipocalin</fullName>
    </submittedName>
</protein>
<accession>A0A131YD62</accession>
<evidence type="ECO:0000313" key="1">
    <source>
        <dbReference type="EMBL" id="JAP77303.1"/>
    </source>
</evidence>
<dbReference type="AlphaFoldDB" id="A0A131YD62"/>
<dbReference type="EMBL" id="GEDV01011254">
    <property type="protein sequence ID" value="JAP77303.1"/>
    <property type="molecule type" value="Transcribed_RNA"/>
</dbReference>
<organism evidence="1">
    <name type="scientific">Rhipicephalus appendiculatus</name>
    <name type="common">Brown ear tick</name>
    <dbReference type="NCBI Taxonomy" id="34631"/>
    <lineage>
        <taxon>Eukaryota</taxon>
        <taxon>Metazoa</taxon>
        <taxon>Ecdysozoa</taxon>
        <taxon>Arthropoda</taxon>
        <taxon>Chelicerata</taxon>
        <taxon>Arachnida</taxon>
        <taxon>Acari</taxon>
        <taxon>Parasitiformes</taxon>
        <taxon>Ixodida</taxon>
        <taxon>Ixodoidea</taxon>
        <taxon>Ixodidae</taxon>
        <taxon>Rhipicephalinae</taxon>
        <taxon>Rhipicephalus</taxon>
        <taxon>Rhipicephalus</taxon>
    </lineage>
</organism>
<reference evidence="1" key="1">
    <citation type="journal article" date="2016" name="Ticks Tick Borne Dis.">
        <title>De novo assembly and annotation of the salivary gland transcriptome of Rhipicephalus appendiculatus male and female ticks during blood feeding.</title>
        <authorList>
            <person name="de Castro M.H."/>
            <person name="de Klerk D."/>
            <person name="Pienaar R."/>
            <person name="Latif A.A."/>
            <person name="Rees D.J."/>
            <person name="Mans B.J."/>
        </authorList>
    </citation>
    <scope>NUCLEOTIDE SEQUENCE</scope>
    <source>
        <tissue evidence="1">Salivary glands</tissue>
    </source>
</reference>
<sequence length="83" mass="9599">MVQEQLCKIVLIFTSIALVNGLFTCGMSKRCTPDIKQFVCTSERVWTHSTSTSECVRCKVDQVTSICRAAILFRRYYFYDETQ</sequence>
<name>A0A131YD62_RHIAP</name>